<evidence type="ECO:0000313" key="1">
    <source>
        <dbReference type="EMBL" id="GAA1154955.1"/>
    </source>
</evidence>
<reference evidence="1 2" key="1">
    <citation type="journal article" date="2019" name="Int. J. Syst. Evol. Microbiol.">
        <title>The Global Catalogue of Microorganisms (GCM) 10K type strain sequencing project: providing services to taxonomists for standard genome sequencing and annotation.</title>
        <authorList>
            <consortium name="The Broad Institute Genomics Platform"/>
            <consortium name="The Broad Institute Genome Sequencing Center for Infectious Disease"/>
            <person name="Wu L."/>
            <person name="Ma J."/>
        </authorList>
    </citation>
    <scope>NUCLEOTIDE SEQUENCE [LARGE SCALE GENOMIC DNA]</scope>
    <source>
        <strain evidence="1 2">JCM 11813</strain>
    </source>
</reference>
<name>A0ABN1UJJ6_9ACTN</name>
<dbReference type="EMBL" id="BAAAJE010000020">
    <property type="protein sequence ID" value="GAA1154955.1"/>
    <property type="molecule type" value="Genomic_DNA"/>
</dbReference>
<keyword evidence="2" id="KW-1185">Reference proteome</keyword>
<accession>A0ABN1UJJ6</accession>
<sequence length="135" mass="14098">MSTDRAQRRLADALGALDQVDGGIVGLFAGLDVNIPVARAAGLWHLAEVYAELRSVAEGVLAGDERLASAQRRLLEALSALDQTPGGIAGLQLGLAAAIPLAEDMGSPEMANVYRAVDLLAASVHDDLTEKLLDR</sequence>
<gene>
    <name evidence="1" type="ORF">GCM10009606_36450</name>
</gene>
<dbReference type="RefSeq" id="WP_343909050.1">
    <property type="nucleotide sequence ID" value="NZ_BAAAJE010000020.1"/>
</dbReference>
<protein>
    <submittedName>
        <fullName evidence="1">Uncharacterized protein</fullName>
    </submittedName>
</protein>
<comment type="caution">
    <text evidence="1">The sequence shown here is derived from an EMBL/GenBank/DDBJ whole genome shotgun (WGS) entry which is preliminary data.</text>
</comment>
<organism evidence="1 2">
    <name type="scientific">Nocardioides aquiterrae</name>
    <dbReference type="NCBI Taxonomy" id="203799"/>
    <lineage>
        <taxon>Bacteria</taxon>
        <taxon>Bacillati</taxon>
        <taxon>Actinomycetota</taxon>
        <taxon>Actinomycetes</taxon>
        <taxon>Propionibacteriales</taxon>
        <taxon>Nocardioidaceae</taxon>
        <taxon>Nocardioides</taxon>
    </lineage>
</organism>
<dbReference type="Proteomes" id="UP001499979">
    <property type="component" value="Unassembled WGS sequence"/>
</dbReference>
<evidence type="ECO:0000313" key="2">
    <source>
        <dbReference type="Proteomes" id="UP001499979"/>
    </source>
</evidence>
<proteinExistence type="predicted"/>